<keyword evidence="1" id="KW-0472">Membrane</keyword>
<dbReference type="AlphaFoldDB" id="A0AA39M468"/>
<evidence type="ECO:0000313" key="2">
    <source>
        <dbReference type="EMBL" id="KAK0420108.1"/>
    </source>
</evidence>
<dbReference type="EMBL" id="JAUCMV010000002">
    <property type="protein sequence ID" value="KAK0420108.1"/>
    <property type="molecule type" value="Genomic_DNA"/>
</dbReference>
<evidence type="ECO:0000313" key="3">
    <source>
        <dbReference type="Proteomes" id="UP001175271"/>
    </source>
</evidence>
<feature type="transmembrane region" description="Helical" evidence="1">
    <location>
        <begin position="302"/>
        <end position="322"/>
    </location>
</feature>
<protein>
    <submittedName>
        <fullName evidence="2">Uncharacterized protein</fullName>
    </submittedName>
</protein>
<keyword evidence="1" id="KW-0812">Transmembrane</keyword>
<name>A0AA39M468_9BILA</name>
<feature type="transmembrane region" description="Helical" evidence="1">
    <location>
        <begin position="89"/>
        <end position="110"/>
    </location>
</feature>
<keyword evidence="3" id="KW-1185">Reference proteome</keyword>
<accession>A0AA39M468</accession>
<comment type="caution">
    <text evidence="2">The sequence shown here is derived from an EMBL/GenBank/DDBJ whole genome shotgun (WGS) entry which is preliminary data.</text>
</comment>
<evidence type="ECO:0000256" key="1">
    <source>
        <dbReference type="SAM" id="Phobius"/>
    </source>
</evidence>
<keyword evidence="1" id="KW-1133">Transmembrane helix</keyword>
<feature type="transmembrane region" description="Helical" evidence="1">
    <location>
        <begin position="263"/>
        <end position="282"/>
    </location>
</feature>
<reference evidence="2" key="1">
    <citation type="submission" date="2023-06" db="EMBL/GenBank/DDBJ databases">
        <title>Genomic analysis of the entomopathogenic nematode Steinernema hermaphroditum.</title>
        <authorList>
            <person name="Schwarz E.M."/>
            <person name="Heppert J.K."/>
            <person name="Baniya A."/>
            <person name="Schwartz H.T."/>
            <person name="Tan C.-H."/>
            <person name="Antoshechkin I."/>
            <person name="Sternberg P.W."/>
            <person name="Goodrich-Blair H."/>
            <person name="Dillman A.R."/>
        </authorList>
    </citation>
    <scope>NUCLEOTIDE SEQUENCE</scope>
    <source>
        <strain evidence="2">PS9179</strain>
        <tissue evidence="2">Whole animal</tissue>
    </source>
</reference>
<sequence length="474" mass="53738">MITTKQNMTFGTCMEHYGEVSESGRLKAVKCPLNTYFDGKDCRDIVSCLGFGHYQVVVGIFLLLTVIICMTGIVVAYRIAMRKLLNAQIFFAAGLTCEIFAFVVDVLTGYKPILGITQYSTWDVVYKVLHLFAIGSSRVAKEKAKEKAQDTKYDYADFRKTFQLTPETDGDEIKSFKVRFLMRFSCVQVQEQLYDALIKMNSSSALKTSYFDGKKCKDIVSCLGYLHYQVVISIFLLLAVVLCVASIAVALRIGIRKLFKPRILVAAAPFAEIFAFVVDILTGYKPILDFTQYTTSDLIYKVLHLLAIGFSRVVMILTWFSVKLNGPRALLTESQEQEMHILVDNGQQTTENVANKQEQESHYDYAELYKTFQMTPESDEDEFKYFKVRFSMRFTSDSEQEKLYKSLSEMNAQCPLKTSSPVKKIFKEFVKSDLVKFCEDVGQAAAEVTRISVISPDDKNYGLAVQLKAKPIND</sequence>
<proteinExistence type="predicted"/>
<feature type="transmembrane region" description="Helical" evidence="1">
    <location>
        <begin position="56"/>
        <end position="77"/>
    </location>
</feature>
<feature type="transmembrane region" description="Helical" evidence="1">
    <location>
        <begin position="225"/>
        <end position="251"/>
    </location>
</feature>
<dbReference type="Proteomes" id="UP001175271">
    <property type="component" value="Unassembled WGS sequence"/>
</dbReference>
<gene>
    <name evidence="2" type="ORF">QR680_014519</name>
</gene>
<organism evidence="2 3">
    <name type="scientific">Steinernema hermaphroditum</name>
    <dbReference type="NCBI Taxonomy" id="289476"/>
    <lineage>
        <taxon>Eukaryota</taxon>
        <taxon>Metazoa</taxon>
        <taxon>Ecdysozoa</taxon>
        <taxon>Nematoda</taxon>
        <taxon>Chromadorea</taxon>
        <taxon>Rhabditida</taxon>
        <taxon>Tylenchina</taxon>
        <taxon>Panagrolaimomorpha</taxon>
        <taxon>Strongyloidoidea</taxon>
        <taxon>Steinernematidae</taxon>
        <taxon>Steinernema</taxon>
    </lineage>
</organism>